<dbReference type="Gene3D" id="1.10.8.10">
    <property type="entry name" value="DNA helicase RuvA subunit, C-terminal domain"/>
    <property type="match status" value="1"/>
</dbReference>
<evidence type="ECO:0000259" key="1">
    <source>
        <dbReference type="PROSITE" id="PS50030"/>
    </source>
</evidence>
<evidence type="ECO:0000313" key="2">
    <source>
        <dbReference type="Ensembl" id="ENSOMYP00000019227.2"/>
    </source>
</evidence>
<dbReference type="Proteomes" id="UP000694395">
    <property type="component" value="Chromosome 14"/>
</dbReference>
<name>A0A8C7P8U0_ONCMY</name>
<dbReference type="Pfam" id="PF00627">
    <property type="entry name" value="UBA"/>
    <property type="match status" value="1"/>
</dbReference>
<dbReference type="GeneTree" id="ENSGT00670000098059"/>
<keyword evidence="3" id="KW-1185">Reference proteome</keyword>
<feature type="domain" description="UBA" evidence="1">
    <location>
        <begin position="32"/>
        <end position="75"/>
    </location>
</feature>
<reference evidence="2" key="3">
    <citation type="submission" date="2025-09" db="UniProtKB">
        <authorList>
            <consortium name="Ensembl"/>
        </authorList>
    </citation>
    <scope>IDENTIFICATION</scope>
</reference>
<dbReference type="FunFam" id="1.10.8.10:FF:000010">
    <property type="entry name" value="Putative ubiquitin-conjugating enzyme e2 k"/>
    <property type="match status" value="1"/>
</dbReference>
<protein>
    <recommendedName>
        <fullName evidence="1">UBA domain-containing protein</fullName>
    </recommendedName>
</protein>
<dbReference type="PROSITE" id="PS50030">
    <property type="entry name" value="UBA"/>
    <property type="match status" value="1"/>
</dbReference>
<accession>A0A8C7P8U0</accession>
<reference evidence="2" key="2">
    <citation type="submission" date="2025-08" db="UniProtKB">
        <authorList>
            <consortium name="Ensembl"/>
        </authorList>
    </citation>
    <scope>IDENTIFICATION</scope>
</reference>
<proteinExistence type="predicted"/>
<dbReference type="SMART" id="SM00165">
    <property type="entry name" value="UBA"/>
    <property type="match status" value="1"/>
</dbReference>
<dbReference type="AlphaFoldDB" id="A0A8C7P8U0"/>
<evidence type="ECO:0000313" key="3">
    <source>
        <dbReference type="Proteomes" id="UP000694395"/>
    </source>
</evidence>
<dbReference type="SUPFAM" id="SSF46934">
    <property type="entry name" value="UBA-like"/>
    <property type="match status" value="1"/>
</dbReference>
<reference evidence="2" key="1">
    <citation type="submission" date="2020-07" db="EMBL/GenBank/DDBJ databases">
        <title>A long reads based de novo assembly of the rainbow trout Arlee double haploid line genome.</title>
        <authorList>
            <person name="Gao G."/>
            <person name="Palti Y."/>
        </authorList>
    </citation>
    <scope>NUCLEOTIDE SEQUENCE [LARGE SCALE GENOMIC DNA]</scope>
</reference>
<sequence>MECRLSNSYKQNPEMFKQTARLWSQVYAGAPSSSPEYTSKINKLCGIGFDRNAVIVELSSKSWDVETATELLLSN</sequence>
<dbReference type="Ensembl" id="ENSOMYT00000021131.2">
    <property type="protein sequence ID" value="ENSOMYP00000019227.2"/>
    <property type="gene ID" value="ENSOMYG00000009322.2"/>
</dbReference>
<dbReference type="InterPro" id="IPR009060">
    <property type="entry name" value="UBA-like_sf"/>
</dbReference>
<dbReference type="InterPro" id="IPR015940">
    <property type="entry name" value="UBA"/>
</dbReference>
<organism evidence="2 3">
    <name type="scientific">Oncorhynchus mykiss</name>
    <name type="common">Rainbow trout</name>
    <name type="synonym">Salmo gairdneri</name>
    <dbReference type="NCBI Taxonomy" id="8022"/>
    <lineage>
        <taxon>Eukaryota</taxon>
        <taxon>Metazoa</taxon>
        <taxon>Chordata</taxon>
        <taxon>Craniata</taxon>
        <taxon>Vertebrata</taxon>
        <taxon>Euteleostomi</taxon>
        <taxon>Actinopterygii</taxon>
        <taxon>Neopterygii</taxon>
        <taxon>Teleostei</taxon>
        <taxon>Protacanthopterygii</taxon>
        <taxon>Salmoniformes</taxon>
        <taxon>Salmonidae</taxon>
        <taxon>Salmoninae</taxon>
        <taxon>Oncorhynchus</taxon>
    </lineage>
</organism>